<dbReference type="RefSeq" id="WP_160845728.1">
    <property type="nucleotide sequence ID" value="NZ_WVHT01000008.1"/>
</dbReference>
<evidence type="ECO:0000256" key="2">
    <source>
        <dbReference type="SAM" id="SignalP"/>
    </source>
</evidence>
<dbReference type="NCBIfam" id="TIGR04131">
    <property type="entry name" value="Bac_Flav_CTERM"/>
    <property type="match status" value="1"/>
</dbReference>
<dbReference type="Pfam" id="PF00932">
    <property type="entry name" value="LTD"/>
    <property type="match status" value="2"/>
</dbReference>
<dbReference type="PANTHER" id="PTHR37397:SF1">
    <property type="entry name" value="LTD DOMAIN-CONTAINING PROTEIN"/>
    <property type="match status" value="1"/>
</dbReference>
<proteinExistence type="predicted"/>
<dbReference type="InterPro" id="IPR026341">
    <property type="entry name" value="T9SS_type_B"/>
</dbReference>
<comment type="caution">
    <text evidence="4">The sequence shown here is derived from an EMBL/GenBank/DDBJ whole genome shotgun (WGS) entry which is preliminary data.</text>
</comment>
<dbReference type="PROSITE" id="PS51841">
    <property type="entry name" value="LTD"/>
    <property type="match status" value="2"/>
</dbReference>
<accession>A0A7K1YD90</accession>
<feature type="signal peptide" evidence="2">
    <location>
        <begin position="1"/>
        <end position="20"/>
    </location>
</feature>
<evidence type="ECO:0000313" key="4">
    <source>
        <dbReference type="EMBL" id="MXV52553.1"/>
    </source>
</evidence>
<feature type="domain" description="LTD" evidence="3">
    <location>
        <begin position="435"/>
        <end position="567"/>
    </location>
</feature>
<evidence type="ECO:0000313" key="5">
    <source>
        <dbReference type="Proteomes" id="UP000466586"/>
    </source>
</evidence>
<name>A0A7K1YD90_9SPHI</name>
<dbReference type="EMBL" id="WVHT01000008">
    <property type="protein sequence ID" value="MXV52553.1"/>
    <property type="molecule type" value="Genomic_DNA"/>
</dbReference>
<dbReference type="Gene3D" id="3.60.10.10">
    <property type="entry name" value="Endonuclease/exonuclease/phosphatase"/>
    <property type="match status" value="1"/>
</dbReference>
<gene>
    <name evidence="4" type="ORF">GS399_16380</name>
</gene>
<reference evidence="4 5" key="1">
    <citation type="submission" date="2019-11" db="EMBL/GenBank/DDBJ databases">
        <title>Pedobacter sp. HMF7647 Genome sequencing and assembly.</title>
        <authorList>
            <person name="Kang H."/>
            <person name="Kim H."/>
            <person name="Joh K."/>
        </authorList>
    </citation>
    <scope>NUCLEOTIDE SEQUENCE [LARGE SCALE GENOMIC DNA]</scope>
    <source>
        <strain evidence="4 5">HMF7647</strain>
    </source>
</reference>
<dbReference type="Pfam" id="PF13585">
    <property type="entry name" value="CHU_C"/>
    <property type="match status" value="1"/>
</dbReference>
<keyword evidence="2" id="KW-0732">Signal</keyword>
<feature type="chain" id="PRO_5029769623" evidence="2">
    <location>
        <begin position="21"/>
        <end position="1618"/>
    </location>
</feature>
<evidence type="ECO:0000259" key="3">
    <source>
        <dbReference type="PROSITE" id="PS51841"/>
    </source>
</evidence>
<sequence>MKKLLLIFLFFVISVCSVQAQTVVISEIYGAGGNAGAVFTNDFIELYNPTNASINLTGWSVQYASAAGTSWATIPLNTSIAAHGFYLVQGSGGANGAALPAADASGTINMSATTGKVALVSTLTALSGASPVSPTIVDLVGFGGATFYEGAVAPSPSSTTSIERKAKITSTTTTMTAGGIDEFLGNGYDSNNNAQDFVTGAPRPQNTASPAESAVTAPIPSISVNPTSLTFTAQLINTTSASQQYNLSAANLDGSDVTVTVSGPYTISKTSGGAFGSSLTFSSADFGNFPLSIYVQFKPIVTGAATGTITHAGGGVASGPTVSLTGTGIAEQLTASTASIDFGSQDINTNSASKPYILSGTNLSGDVNVTVPAPFSVSRDNTSFTNSITYGASEFSSPQTVYVRFSPASTGNASGVVSNTSVNVANIDIPLTGIGTSSAPAPKIVISELYGGGGNSGAVYKNDFIELYNPTTSAVDLTGWSVQYTSAAGTGNWTVTPLSGTIASKGYFLIQEAKGTGGTTDLPTPDITGTIAMAGTAGKVILSNSTVVLSGANPTGNSIVDKVGFGPTATGFEGTAPTAVLTNTTSAERKANAASTAASMAFGGADELLGNGYDTDDNASDFVISQPNPQNSSLAEPPAPSNNPVLTASSTNLTFVQAVNTTSLSQKYTLSAANLAGPVSLSTTAPFSISKDNANFSTTAEFTAAELATTQTVYIHFSPTVAGTNTGTISHTSANASQLILNLVGTGIDPNQTKFAFENCSTSGSSALSDGFYQYSVTGAQKWGCITTFGHDANDASGSGSAGNALQINGYSGGNVQNEDWLISPPLLISSFTYPILSYWTRSAFNGDKLQLKVSTNYSGSGDPKNATWTDVNGKFPEPASDIWTKTDNIDLSAFKSSPVYVAFVYNSSTTSASRWTVDDFSVRNSSTPAAVEIITSTGSVNFAYQAPETSSAALPINFSASNLTADVTVSAPQYFGISKTIDGVYGNSLSYPAAEINNTSQSFYAKFNPVAADKNYTGSLTFSTSGTANKSISFYGNTFNVDNSLEVVNWNIEWFGSPAQDPSNDQLQATNVSTVVNSLKADIYGFAEVVDTTLFKTKVMPAGYQVVFSDFGSYADDKNDPDYALSQKLAFMYKPEIIKPLEVFGILRNTYYPSNLSNSTDGSPFKNWSSGRFPFVMKAQVTLNGKQDTVYFIEIHAKANTGTTAEQIDSYNRRKGGARQLKDWLDANLAGKKVLIIGDFNDVLDPDKTIAPLPAGTGTSYSDFTNDTAKYVPLTLPLSLAGKQSTAGFKTVIDNAIASKSLNVNYIPGSAEVLDNVKNLVASYSTTTTDHYPIKTRYILSNSAPTINRVADQSVCYSSNPQTIELSGISAGNDANQAVSLSVTASNNAAFDVLTVQPVSSGKSVLTYHFKNNSSATSLITVTVRDNGGTDFGGIDTKTISLKLTEVPLAQVNIVADATTVSKGGIVKLSVQQQAGQTYQWTGADIQSGQGTNQLVIRPKETGTYKITATNSLGCTVEASISITVVKDHKFDITNVLTPNGDGRNDFFVIKNIDYYPENTVKIFDRAGRLLYSQKGYNNTWDGTYNGSPLAEGTYYYIIDMGANVGIFRGYINIIRD</sequence>
<dbReference type="InterPro" id="IPR036415">
    <property type="entry name" value="Lamin_tail_dom_sf"/>
</dbReference>
<feature type="domain" description="LTD" evidence="3">
    <location>
        <begin position="14"/>
        <end position="127"/>
    </location>
</feature>
<protein>
    <submittedName>
        <fullName evidence="4">T9SS type B sorting domain-containing protein</fullName>
    </submittedName>
</protein>
<dbReference type="InterPro" id="IPR036691">
    <property type="entry name" value="Endo/exonu/phosph_ase_sf"/>
</dbReference>
<dbReference type="SUPFAM" id="SSF56219">
    <property type="entry name" value="DNase I-like"/>
    <property type="match status" value="1"/>
</dbReference>
<dbReference type="Proteomes" id="UP000466586">
    <property type="component" value="Unassembled WGS sequence"/>
</dbReference>
<feature type="compositionally biased region" description="Polar residues" evidence="1">
    <location>
        <begin position="623"/>
        <end position="634"/>
    </location>
</feature>
<keyword evidence="5" id="KW-1185">Reference proteome</keyword>
<feature type="region of interest" description="Disordered" evidence="1">
    <location>
        <begin position="616"/>
        <end position="646"/>
    </location>
</feature>
<evidence type="ECO:0000256" key="1">
    <source>
        <dbReference type="SAM" id="MobiDB-lite"/>
    </source>
</evidence>
<dbReference type="SUPFAM" id="SSF74853">
    <property type="entry name" value="Lamin A/C globular tail domain"/>
    <property type="match status" value="2"/>
</dbReference>
<dbReference type="PANTHER" id="PTHR37397">
    <property type="entry name" value="SI:CH211-183D21.1"/>
    <property type="match status" value="1"/>
</dbReference>
<organism evidence="4 5">
    <name type="scientific">Hufsiella arboris</name>
    <dbReference type="NCBI Taxonomy" id="2695275"/>
    <lineage>
        <taxon>Bacteria</taxon>
        <taxon>Pseudomonadati</taxon>
        <taxon>Bacteroidota</taxon>
        <taxon>Sphingobacteriia</taxon>
        <taxon>Sphingobacteriales</taxon>
        <taxon>Sphingobacteriaceae</taxon>
        <taxon>Hufsiella</taxon>
    </lineage>
</organism>
<dbReference type="InterPro" id="IPR001322">
    <property type="entry name" value="Lamin_tail_dom"/>
</dbReference>